<comment type="caution">
    <text evidence="1">The sequence shown here is derived from an EMBL/GenBank/DDBJ whole genome shotgun (WGS) entry which is preliminary data.</text>
</comment>
<dbReference type="Proteomes" id="UP000004116">
    <property type="component" value="Unassembled WGS sequence"/>
</dbReference>
<dbReference type="EMBL" id="AGCA01000137">
    <property type="protein sequence ID" value="EGY29379.1"/>
    <property type="molecule type" value="Genomic_DNA"/>
</dbReference>
<gene>
    <name evidence="1" type="ORF">Rin_00006450</name>
</gene>
<name>G2GXZ8_9ENTR</name>
<sequence>MLNYPLCRKTLAFRAGDIRLCLLWQTCVKTLPLELNQFNLIQGGGAKTVQIVRQATITQNQTKLIWL</sequence>
<protein>
    <submittedName>
        <fullName evidence="1">Uncharacterized protein</fullName>
    </submittedName>
</protein>
<proteinExistence type="predicted"/>
<dbReference type="AlphaFoldDB" id="G2GXZ8"/>
<accession>G2GXZ8</accession>
<reference evidence="1 2" key="1">
    <citation type="journal article" date="2012" name="Genome Res.">
        <title>Genomic basis of endosymbiont-conferred protection against an insect parasitoid.</title>
        <authorList>
            <person name="Hansen A.K."/>
            <person name="Vorburger C."/>
            <person name="Moran N.A."/>
        </authorList>
    </citation>
    <scope>NUCLEOTIDE SEQUENCE [LARGE SCALE GENOMIC DNA]</scope>
    <source>
        <strain evidence="2">R5.15</strain>
    </source>
</reference>
<evidence type="ECO:0000313" key="2">
    <source>
        <dbReference type="Proteomes" id="UP000004116"/>
    </source>
</evidence>
<organism evidence="1 2">
    <name type="scientific">Candidatus Regiella insecticola 5.15</name>
    <dbReference type="NCBI Taxonomy" id="1005043"/>
    <lineage>
        <taxon>Bacteria</taxon>
        <taxon>Pseudomonadati</taxon>
        <taxon>Pseudomonadota</taxon>
        <taxon>Gammaproteobacteria</taxon>
        <taxon>Enterobacterales</taxon>
        <taxon>Enterobacteriaceae</taxon>
        <taxon>aphid secondary symbionts</taxon>
        <taxon>Candidatus Regiella</taxon>
    </lineage>
</organism>
<evidence type="ECO:0000313" key="1">
    <source>
        <dbReference type="EMBL" id="EGY29379.1"/>
    </source>
</evidence>
<keyword evidence="2" id="KW-1185">Reference proteome</keyword>